<accession>A0A174E5K0</accession>
<protein>
    <submittedName>
        <fullName evidence="3">Competence protein F</fullName>
    </submittedName>
</protein>
<dbReference type="PANTHER" id="PTHR47505">
    <property type="entry name" value="DNA UTILIZATION PROTEIN YHGH"/>
    <property type="match status" value="1"/>
</dbReference>
<dbReference type="SUPFAM" id="SSF53271">
    <property type="entry name" value="PRTase-like"/>
    <property type="match status" value="1"/>
</dbReference>
<evidence type="ECO:0000259" key="2">
    <source>
        <dbReference type="Pfam" id="PF00156"/>
    </source>
</evidence>
<dbReference type="InterPro" id="IPR051910">
    <property type="entry name" value="ComF/GntX_DNA_util-trans"/>
</dbReference>
<sequence>MGKTIFKILKKIYQELLDIVYPIEEKCILCEIEGFIGICDCCKSEIKKCDVEDKTNISYGFYGGLLKKLILEFKYNKNFTAGEILSNLILEIINNQSINADVICYVSMTKKAIRKRGFNQCEIMARNISYNTDIPISNCVIKSKHTKEQKTLSKDERKSNIKGVFNIKSSKDIKDKHVILIDDVVTTGATVDECKNILLKYGANKITVLTIAKSNI</sequence>
<dbReference type="Pfam" id="PF00156">
    <property type="entry name" value="Pribosyltran"/>
    <property type="match status" value="1"/>
</dbReference>
<dbReference type="Gene3D" id="3.40.50.2020">
    <property type="match status" value="1"/>
</dbReference>
<dbReference type="InterPro" id="IPR029057">
    <property type="entry name" value="PRTase-like"/>
</dbReference>
<dbReference type="CDD" id="cd06223">
    <property type="entry name" value="PRTases_typeI"/>
    <property type="match status" value="1"/>
</dbReference>
<dbReference type="Proteomes" id="UP000095558">
    <property type="component" value="Unassembled WGS sequence"/>
</dbReference>
<evidence type="ECO:0000256" key="1">
    <source>
        <dbReference type="ARBA" id="ARBA00008007"/>
    </source>
</evidence>
<dbReference type="EMBL" id="CYZV01000020">
    <property type="protein sequence ID" value="CUO33202.1"/>
    <property type="molecule type" value="Genomic_DNA"/>
</dbReference>
<dbReference type="OrthoDB" id="9779910at2"/>
<evidence type="ECO:0000313" key="4">
    <source>
        <dbReference type="Proteomes" id="UP000095558"/>
    </source>
</evidence>
<reference evidence="3 4" key="1">
    <citation type="submission" date="2015-09" db="EMBL/GenBank/DDBJ databases">
        <authorList>
            <consortium name="Pathogen Informatics"/>
        </authorList>
    </citation>
    <scope>NUCLEOTIDE SEQUENCE [LARGE SCALE GENOMIC DNA]</scope>
    <source>
        <strain evidence="3 4">2789STDY5834855</strain>
    </source>
</reference>
<dbReference type="PANTHER" id="PTHR47505:SF1">
    <property type="entry name" value="DNA UTILIZATION PROTEIN YHGH"/>
    <property type="match status" value="1"/>
</dbReference>
<dbReference type="InterPro" id="IPR000836">
    <property type="entry name" value="PRTase_dom"/>
</dbReference>
<name>A0A174E5K0_9CLOT</name>
<comment type="similarity">
    <text evidence="1">Belongs to the ComF/GntX family.</text>
</comment>
<dbReference type="RefSeq" id="WP_055276716.1">
    <property type="nucleotide sequence ID" value="NZ_CYZV01000020.1"/>
</dbReference>
<evidence type="ECO:0000313" key="3">
    <source>
        <dbReference type="EMBL" id="CUO33202.1"/>
    </source>
</evidence>
<gene>
    <name evidence="3" type="ORF">ERS852470_02042</name>
</gene>
<organism evidence="3 4">
    <name type="scientific">Clostridium disporicum</name>
    <dbReference type="NCBI Taxonomy" id="84024"/>
    <lineage>
        <taxon>Bacteria</taxon>
        <taxon>Bacillati</taxon>
        <taxon>Bacillota</taxon>
        <taxon>Clostridia</taxon>
        <taxon>Eubacteriales</taxon>
        <taxon>Clostridiaceae</taxon>
        <taxon>Clostridium</taxon>
    </lineage>
</organism>
<proteinExistence type="inferred from homology"/>
<dbReference type="AlphaFoldDB" id="A0A174E5K0"/>
<feature type="domain" description="Phosphoribosyltransferase" evidence="2">
    <location>
        <begin position="113"/>
        <end position="213"/>
    </location>
</feature>